<reference evidence="2 3" key="1">
    <citation type="submission" date="2020-06" db="EMBL/GenBank/DDBJ databases">
        <authorList>
            <person name="Grouzdev D.S."/>
        </authorList>
    </citation>
    <scope>NUCLEOTIDE SEQUENCE [LARGE SCALE GENOMIC DNA]</scope>
    <source>
        <strain evidence="2 3">HO-A22</strain>
    </source>
</reference>
<dbReference type="RefSeq" id="WP_176351771.1">
    <property type="nucleotide sequence ID" value="NZ_JABWDU010000001.1"/>
</dbReference>
<name>A0A7Y6ULM3_9HYPH</name>
<evidence type="ECO:0000313" key="3">
    <source>
        <dbReference type="Proteomes" id="UP000520198"/>
    </source>
</evidence>
<sequence>MPPIRSVSLAAIVVAGLVPGTAGADIAAPWGFEVDLSFSQAAASKLQALKEGVVIAAYYSGEPAPGAEEHADQIGMIDLGEDRTERDGEPATVAIPGKGDIEAKLHWVKDGEPLVNINVYSARRSGPDNLLDCDVYDGPLKAIAGSATKIGCKLIGE</sequence>
<gene>
    <name evidence="2" type="ORF">HT585_04395</name>
</gene>
<protein>
    <submittedName>
        <fullName evidence="2">Uncharacterized protein</fullName>
    </submittedName>
</protein>
<evidence type="ECO:0000256" key="1">
    <source>
        <dbReference type="SAM" id="SignalP"/>
    </source>
</evidence>
<dbReference type="Proteomes" id="UP000520198">
    <property type="component" value="Unassembled WGS sequence"/>
</dbReference>
<accession>A0A7Y6ULM3</accession>
<dbReference type="AlphaFoldDB" id="A0A7Y6ULM3"/>
<feature type="signal peptide" evidence="1">
    <location>
        <begin position="1"/>
        <end position="24"/>
    </location>
</feature>
<feature type="chain" id="PRO_5031047032" evidence="1">
    <location>
        <begin position="25"/>
        <end position="157"/>
    </location>
</feature>
<proteinExistence type="predicted"/>
<dbReference type="EMBL" id="JABWDU010000001">
    <property type="protein sequence ID" value="NVD38084.1"/>
    <property type="molecule type" value="Genomic_DNA"/>
</dbReference>
<keyword evidence="3" id="KW-1185">Reference proteome</keyword>
<keyword evidence="1" id="KW-0732">Signal</keyword>
<comment type="caution">
    <text evidence="2">The sequence shown here is derived from an EMBL/GenBank/DDBJ whole genome shotgun (WGS) entry which is preliminary data.</text>
</comment>
<organism evidence="2 3">
    <name type="scientific">Ensifer oleiphilus</name>
    <dbReference type="NCBI Taxonomy" id="2742698"/>
    <lineage>
        <taxon>Bacteria</taxon>
        <taxon>Pseudomonadati</taxon>
        <taxon>Pseudomonadota</taxon>
        <taxon>Alphaproteobacteria</taxon>
        <taxon>Hyphomicrobiales</taxon>
        <taxon>Rhizobiaceae</taxon>
        <taxon>Sinorhizobium/Ensifer group</taxon>
        <taxon>Ensifer</taxon>
    </lineage>
</organism>
<evidence type="ECO:0000313" key="2">
    <source>
        <dbReference type="EMBL" id="NVD38084.1"/>
    </source>
</evidence>